<dbReference type="Pfam" id="PF17667">
    <property type="entry name" value="Pkinase_fungal"/>
    <property type="match status" value="1"/>
</dbReference>
<gene>
    <name evidence="3" type="ORF">HYPSUDRAFT_218706</name>
</gene>
<dbReference type="InterPro" id="IPR011009">
    <property type="entry name" value="Kinase-like_dom_sf"/>
</dbReference>
<dbReference type="OMA" id="CLESHYH"/>
<dbReference type="STRING" id="945553.A0A0D2NM57"/>
<evidence type="ECO:0000313" key="3">
    <source>
        <dbReference type="EMBL" id="KJA17751.1"/>
    </source>
</evidence>
<dbReference type="AlphaFoldDB" id="A0A0D2NM57"/>
<dbReference type="SUPFAM" id="SSF56112">
    <property type="entry name" value="Protein kinase-like (PK-like)"/>
    <property type="match status" value="1"/>
</dbReference>
<dbReference type="Proteomes" id="UP000054270">
    <property type="component" value="Unassembled WGS sequence"/>
</dbReference>
<dbReference type="PANTHER" id="PTHR38248:SF2">
    <property type="entry name" value="FUNK1 11"/>
    <property type="match status" value="1"/>
</dbReference>
<keyword evidence="4" id="KW-1185">Reference proteome</keyword>
<feature type="domain" description="Fungal-type protein kinase" evidence="2">
    <location>
        <begin position="32"/>
        <end position="183"/>
    </location>
</feature>
<protein>
    <recommendedName>
        <fullName evidence="2">Fungal-type protein kinase domain-containing protein</fullName>
    </recommendedName>
</protein>
<evidence type="ECO:0000313" key="4">
    <source>
        <dbReference type="Proteomes" id="UP000054270"/>
    </source>
</evidence>
<dbReference type="OrthoDB" id="5569250at2759"/>
<sequence>MREILTNEGRTDKALDLDERGPHVLDTNRLQKLWDAASVDEFKQIFLDCLESHYHAWNSGKVLHRDISENNLMFYRPGVAESDQLDTSDTNPDRKGKEKVESTPPRGVLIDFDMSSELGPDGNIRLNTKPHHHITGTLPFMARDLLSQACNSGVQYEANVPGAANYHFYRYDLESFYYVLIWAAVTYKLPRRARKTHGAKKKNPLGNWLSPDPETVYVSKVLLYTGPLFASLDGSVSKGWKGLWNEWVKPLQLMFGEGLSAADAALRHGDANFDMATCNGLITFERFMDTIKQTPRGLNPAHV</sequence>
<accession>A0A0D2NM57</accession>
<dbReference type="PANTHER" id="PTHR38248">
    <property type="entry name" value="FUNK1 6"/>
    <property type="match status" value="1"/>
</dbReference>
<proteinExistence type="predicted"/>
<reference evidence="4" key="1">
    <citation type="submission" date="2014-04" db="EMBL/GenBank/DDBJ databases">
        <title>Evolutionary Origins and Diversification of the Mycorrhizal Mutualists.</title>
        <authorList>
            <consortium name="DOE Joint Genome Institute"/>
            <consortium name="Mycorrhizal Genomics Consortium"/>
            <person name="Kohler A."/>
            <person name="Kuo A."/>
            <person name="Nagy L.G."/>
            <person name="Floudas D."/>
            <person name="Copeland A."/>
            <person name="Barry K.W."/>
            <person name="Cichocki N."/>
            <person name="Veneault-Fourrey C."/>
            <person name="LaButti K."/>
            <person name="Lindquist E.A."/>
            <person name="Lipzen A."/>
            <person name="Lundell T."/>
            <person name="Morin E."/>
            <person name="Murat C."/>
            <person name="Riley R."/>
            <person name="Ohm R."/>
            <person name="Sun H."/>
            <person name="Tunlid A."/>
            <person name="Henrissat B."/>
            <person name="Grigoriev I.V."/>
            <person name="Hibbett D.S."/>
            <person name="Martin F."/>
        </authorList>
    </citation>
    <scope>NUCLEOTIDE SEQUENCE [LARGE SCALE GENOMIC DNA]</scope>
    <source>
        <strain evidence="4">FD-334 SS-4</strain>
    </source>
</reference>
<dbReference type="EMBL" id="KN817599">
    <property type="protein sequence ID" value="KJA17751.1"/>
    <property type="molecule type" value="Genomic_DNA"/>
</dbReference>
<feature type="compositionally biased region" description="Basic and acidic residues" evidence="1">
    <location>
        <begin position="91"/>
        <end position="101"/>
    </location>
</feature>
<dbReference type="Gene3D" id="1.10.510.10">
    <property type="entry name" value="Transferase(Phosphotransferase) domain 1"/>
    <property type="match status" value="1"/>
</dbReference>
<evidence type="ECO:0000259" key="2">
    <source>
        <dbReference type="Pfam" id="PF17667"/>
    </source>
</evidence>
<organism evidence="3 4">
    <name type="scientific">Hypholoma sublateritium (strain FD-334 SS-4)</name>
    <dbReference type="NCBI Taxonomy" id="945553"/>
    <lineage>
        <taxon>Eukaryota</taxon>
        <taxon>Fungi</taxon>
        <taxon>Dikarya</taxon>
        <taxon>Basidiomycota</taxon>
        <taxon>Agaricomycotina</taxon>
        <taxon>Agaricomycetes</taxon>
        <taxon>Agaricomycetidae</taxon>
        <taxon>Agaricales</taxon>
        <taxon>Agaricineae</taxon>
        <taxon>Strophariaceae</taxon>
        <taxon>Hypholoma</taxon>
    </lineage>
</organism>
<dbReference type="InterPro" id="IPR040976">
    <property type="entry name" value="Pkinase_fungal"/>
</dbReference>
<evidence type="ECO:0000256" key="1">
    <source>
        <dbReference type="SAM" id="MobiDB-lite"/>
    </source>
</evidence>
<name>A0A0D2NM57_HYPSF</name>
<feature type="region of interest" description="Disordered" evidence="1">
    <location>
        <begin position="81"/>
        <end position="104"/>
    </location>
</feature>